<name>A0ACC2TVS1_9FUNG</name>
<dbReference type="EMBL" id="QTSX02002139">
    <property type="protein sequence ID" value="KAJ9078712.1"/>
    <property type="molecule type" value="Genomic_DNA"/>
</dbReference>
<proteinExistence type="predicted"/>
<evidence type="ECO:0000313" key="1">
    <source>
        <dbReference type="EMBL" id="KAJ9078712.1"/>
    </source>
</evidence>
<sequence>MLEIPPTPPLPTVPTSQDFSKLGFFYITVLGLANQALSHTEILRLLCTWPSRPSPPPLWESSWTLVWAMTAIDLLAYNFRIEYTPGKANVVPDAIIQHEDLKDNIPLDQDHNNQLVLSSSQFLSRIIEISAFASLDQEIMEAQMSPGYQSELNKMM</sequence>
<protein>
    <submittedName>
        <fullName evidence="1">Uncharacterized protein</fullName>
    </submittedName>
</protein>
<keyword evidence="2" id="KW-1185">Reference proteome</keyword>
<comment type="caution">
    <text evidence="1">The sequence shown here is derived from an EMBL/GenBank/DDBJ whole genome shotgun (WGS) entry which is preliminary data.</text>
</comment>
<organism evidence="1 2">
    <name type="scientific">Entomophthora muscae</name>
    <dbReference type="NCBI Taxonomy" id="34485"/>
    <lineage>
        <taxon>Eukaryota</taxon>
        <taxon>Fungi</taxon>
        <taxon>Fungi incertae sedis</taxon>
        <taxon>Zoopagomycota</taxon>
        <taxon>Entomophthoromycotina</taxon>
        <taxon>Entomophthoromycetes</taxon>
        <taxon>Entomophthorales</taxon>
        <taxon>Entomophthoraceae</taxon>
        <taxon>Entomophthora</taxon>
    </lineage>
</organism>
<accession>A0ACC2TVS1</accession>
<gene>
    <name evidence="1" type="ORF">DSO57_1003983</name>
</gene>
<dbReference type="Proteomes" id="UP001165960">
    <property type="component" value="Unassembled WGS sequence"/>
</dbReference>
<evidence type="ECO:0000313" key="2">
    <source>
        <dbReference type="Proteomes" id="UP001165960"/>
    </source>
</evidence>
<reference evidence="1" key="1">
    <citation type="submission" date="2022-04" db="EMBL/GenBank/DDBJ databases">
        <title>Genome of the entomopathogenic fungus Entomophthora muscae.</title>
        <authorList>
            <person name="Elya C."/>
            <person name="Lovett B.R."/>
            <person name="Lee E."/>
            <person name="Macias A.M."/>
            <person name="Hajek A.E."/>
            <person name="De Bivort B.L."/>
            <person name="Kasson M.T."/>
            <person name="De Fine Licht H.H."/>
            <person name="Stajich J.E."/>
        </authorList>
    </citation>
    <scope>NUCLEOTIDE SEQUENCE</scope>
    <source>
        <strain evidence="1">Berkeley</strain>
    </source>
</reference>